<organism evidence="2 3">
    <name type="scientific">Sorangium cellulosum</name>
    <name type="common">Polyangium cellulosum</name>
    <dbReference type="NCBI Taxonomy" id="56"/>
    <lineage>
        <taxon>Bacteria</taxon>
        <taxon>Pseudomonadati</taxon>
        <taxon>Myxococcota</taxon>
        <taxon>Polyangia</taxon>
        <taxon>Polyangiales</taxon>
        <taxon>Polyangiaceae</taxon>
        <taxon>Sorangium</taxon>
    </lineage>
</organism>
<proteinExistence type="predicted"/>
<dbReference type="Pfam" id="PF13409">
    <property type="entry name" value="GST_N_2"/>
    <property type="match status" value="1"/>
</dbReference>
<accession>A0A150R228</accession>
<dbReference type="GO" id="GO:0004364">
    <property type="term" value="F:glutathione transferase activity"/>
    <property type="evidence" value="ECO:0007669"/>
    <property type="project" value="TreeGrafter"/>
</dbReference>
<dbReference type="GO" id="GO:0006559">
    <property type="term" value="P:L-phenylalanine catabolic process"/>
    <property type="evidence" value="ECO:0007669"/>
    <property type="project" value="TreeGrafter"/>
</dbReference>
<dbReference type="InterPro" id="IPR036282">
    <property type="entry name" value="Glutathione-S-Trfase_C_sf"/>
</dbReference>
<evidence type="ECO:0000259" key="1">
    <source>
        <dbReference type="PROSITE" id="PS50404"/>
    </source>
</evidence>
<feature type="domain" description="GST N-terminal" evidence="1">
    <location>
        <begin position="7"/>
        <end position="87"/>
    </location>
</feature>
<dbReference type="InterPro" id="IPR040079">
    <property type="entry name" value="Glutathione_S-Trfase"/>
</dbReference>
<dbReference type="GO" id="GO:0016034">
    <property type="term" value="F:maleylacetoacetate isomerase activity"/>
    <property type="evidence" value="ECO:0007669"/>
    <property type="project" value="TreeGrafter"/>
</dbReference>
<evidence type="ECO:0000313" key="3">
    <source>
        <dbReference type="Proteomes" id="UP000075635"/>
    </source>
</evidence>
<dbReference type="GO" id="GO:0006749">
    <property type="term" value="P:glutathione metabolic process"/>
    <property type="evidence" value="ECO:0007669"/>
    <property type="project" value="TreeGrafter"/>
</dbReference>
<dbReference type="SFLD" id="SFLDS00019">
    <property type="entry name" value="Glutathione_Transferase_(cytos"/>
    <property type="match status" value="1"/>
</dbReference>
<dbReference type="PANTHER" id="PTHR42673">
    <property type="entry name" value="MALEYLACETOACETATE ISOMERASE"/>
    <property type="match status" value="1"/>
</dbReference>
<name>A0A150R228_SORCE</name>
<dbReference type="EMBL" id="JEMB01003310">
    <property type="protein sequence ID" value="KYF74181.1"/>
    <property type="molecule type" value="Genomic_DNA"/>
</dbReference>
<dbReference type="SUPFAM" id="SSF47616">
    <property type="entry name" value="GST C-terminal domain-like"/>
    <property type="match status" value="1"/>
</dbReference>
<dbReference type="Gene3D" id="3.40.30.10">
    <property type="entry name" value="Glutaredoxin"/>
    <property type="match status" value="1"/>
</dbReference>
<evidence type="ECO:0000313" key="2">
    <source>
        <dbReference type="EMBL" id="KYF74181.1"/>
    </source>
</evidence>
<dbReference type="InterPro" id="IPR004045">
    <property type="entry name" value="Glutathione_S-Trfase_N"/>
</dbReference>
<dbReference type="AlphaFoldDB" id="A0A150R228"/>
<dbReference type="Proteomes" id="UP000075635">
    <property type="component" value="Unassembled WGS sequence"/>
</dbReference>
<comment type="caution">
    <text evidence="2">The sequence shown here is derived from an EMBL/GenBank/DDBJ whole genome shotgun (WGS) entry which is preliminary data.</text>
</comment>
<gene>
    <name evidence="2" type="ORF">BE17_50975</name>
</gene>
<reference evidence="2 3" key="1">
    <citation type="submission" date="2014-02" db="EMBL/GenBank/DDBJ databases">
        <title>The small core and large imbalanced accessory genome model reveals a collaborative survival strategy of Sorangium cellulosum strains in nature.</title>
        <authorList>
            <person name="Han K."/>
            <person name="Peng R."/>
            <person name="Blom J."/>
            <person name="Li Y.-Z."/>
        </authorList>
    </citation>
    <scope>NUCLEOTIDE SEQUENCE [LARGE SCALE GENOMIC DNA]</scope>
    <source>
        <strain evidence="2 3">So0011-07</strain>
    </source>
</reference>
<dbReference type="Pfam" id="PF13410">
    <property type="entry name" value="GST_C_2"/>
    <property type="match status" value="1"/>
</dbReference>
<keyword evidence="2" id="KW-0808">Transferase</keyword>
<dbReference type="InterPro" id="IPR036249">
    <property type="entry name" value="Thioredoxin-like_sf"/>
</dbReference>
<dbReference type="Gene3D" id="1.20.1050.10">
    <property type="match status" value="1"/>
</dbReference>
<dbReference type="SUPFAM" id="SSF52833">
    <property type="entry name" value="Thioredoxin-like"/>
    <property type="match status" value="1"/>
</dbReference>
<sequence length="240" mass="26005">MTTTAPLHLYIGSKNLSSWSLRPWLAMSHGGVPFEEHVIPYELPDWVDRVAQHSPTRKVPVLRHGDVVVWESLAICEYVAEAFPGARLWPEGREARAVARAVSSEMHSGFADLRRELPMDIARRHPRRQVSDGAARDIARVLGIFRDCRARFGQGGAFLFGAFSIADAMFAPVVTRLLSYDVEIDEVARAYAGVITSLPAMARWSAAAAEEVARNPHITAPAGSSYTKAGGGATGSAAAP</sequence>
<dbReference type="CDD" id="cd03194">
    <property type="entry name" value="GST_C_3"/>
    <property type="match status" value="1"/>
</dbReference>
<dbReference type="PANTHER" id="PTHR42673:SF4">
    <property type="entry name" value="MALEYLACETOACETATE ISOMERASE"/>
    <property type="match status" value="1"/>
</dbReference>
<dbReference type="CDD" id="cd03043">
    <property type="entry name" value="GST_N_1"/>
    <property type="match status" value="1"/>
</dbReference>
<dbReference type="PROSITE" id="PS50404">
    <property type="entry name" value="GST_NTER"/>
    <property type="match status" value="1"/>
</dbReference>
<protein>
    <submittedName>
        <fullName evidence="2">Glutathione S-transferase</fullName>
    </submittedName>
</protein>